<accession>E9CQP2</accession>
<reference evidence="2" key="1">
    <citation type="journal article" date="2011" name="Genome Biol. Evol.">
        <title>Massive genomic decay in Serratia symbiotica, a recently evolved symbiont of aphids.</title>
        <authorList>
            <person name="Burke G.R."/>
            <person name="Moran N.A."/>
        </authorList>
    </citation>
    <scope>NUCLEOTIDE SEQUENCE [LARGE SCALE GENOMIC DNA]</scope>
    <source>
        <strain evidence="2">Tucson</strain>
    </source>
</reference>
<dbReference type="Proteomes" id="UP000013568">
    <property type="component" value="Unassembled WGS sequence"/>
</dbReference>
<organism evidence="1 2">
    <name type="scientific">Serratia symbiotica str. Tucson</name>
    <dbReference type="NCBI Taxonomy" id="914128"/>
    <lineage>
        <taxon>Bacteria</taxon>
        <taxon>Pseudomonadati</taxon>
        <taxon>Pseudomonadota</taxon>
        <taxon>Gammaproteobacteria</taxon>
        <taxon>Enterobacterales</taxon>
        <taxon>Yersiniaceae</taxon>
        <taxon>Serratia</taxon>
        <taxon>Serratia symbiotica</taxon>
    </lineage>
</organism>
<protein>
    <submittedName>
        <fullName evidence="1">Putative phage tail assembly protein</fullName>
    </submittedName>
</protein>
<dbReference type="AlphaFoldDB" id="E9CQP2"/>
<dbReference type="Pfam" id="PF02413">
    <property type="entry name" value="Caudo_TAP"/>
    <property type="match status" value="1"/>
</dbReference>
<dbReference type="InterPro" id="IPR003458">
    <property type="entry name" value="Phage_T4_Gp38_tail_assem"/>
</dbReference>
<evidence type="ECO:0000313" key="2">
    <source>
        <dbReference type="Proteomes" id="UP000013568"/>
    </source>
</evidence>
<sequence>PLQDAVDLDMASEAEKAALLVWKKYRVLLNRADISKVPDIACPESPQKPE</sequence>
<proteinExistence type="predicted"/>
<gene>
    <name evidence="1" type="ORF">SSYM_0212</name>
</gene>
<keyword evidence="2" id="KW-1185">Reference proteome</keyword>
<dbReference type="EMBL" id="GL636360">
    <property type="protein sequence ID" value="EFW11128.1"/>
    <property type="molecule type" value="Genomic_DNA"/>
</dbReference>
<name>E9CQP2_9GAMM</name>
<dbReference type="HOGENOM" id="CLU_3111357_0_0_6"/>
<feature type="non-terminal residue" evidence="1">
    <location>
        <position position="1"/>
    </location>
</feature>
<evidence type="ECO:0000313" key="1">
    <source>
        <dbReference type="EMBL" id="EFW11128.1"/>
    </source>
</evidence>